<comment type="caution">
    <text evidence="3">The sequence shown here is derived from an EMBL/GenBank/DDBJ whole genome shotgun (WGS) entry which is preliminary data.</text>
</comment>
<dbReference type="Gene3D" id="2.70.70.10">
    <property type="entry name" value="Glucose Permease (Domain IIA)"/>
    <property type="match status" value="1"/>
</dbReference>
<sequence length="274" mass="29875">MRKSRFMGVLIGLIVSAPLLANSSVPLEVKGPFTQGALHLGKTVAGAEVTLNGEAVEVTDNGYFVFGFGRKAELEHELTVSANGETRTKTITLSEREYDIDRVDGVPQKTVTPDPEQVKRARKEAEKVWLARQKASKNKHFLTPVAKPAEGRISGVYGSQRIFNGEPRNPHYGEDIAAPTGTPVKAPWTGKVVLAEPDLFYSGGTIIIEHGYKVNTTYLHLSKLHVEAGDTVKQGQVIGEVGATGRATGPHLDWRVNWGNTRLDPALLPQLYED</sequence>
<evidence type="ECO:0000313" key="3">
    <source>
        <dbReference type="EMBL" id="RUO67617.1"/>
    </source>
</evidence>
<feature type="chain" id="PRO_5018997464" evidence="1">
    <location>
        <begin position="22"/>
        <end position="274"/>
    </location>
</feature>
<dbReference type="PANTHER" id="PTHR21666">
    <property type="entry name" value="PEPTIDASE-RELATED"/>
    <property type="match status" value="1"/>
</dbReference>
<dbReference type="InterPro" id="IPR016047">
    <property type="entry name" value="M23ase_b-sheet_dom"/>
</dbReference>
<dbReference type="CDD" id="cd12797">
    <property type="entry name" value="M23_peptidase"/>
    <property type="match status" value="1"/>
</dbReference>
<dbReference type="GO" id="GO:0004222">
    <property type="term" value="F:metalloendopeptidase activity"/>
    <property type="evidence" value="ECO:0007669"/>
    <property type="project" value="TreeGrafter"/>
</dbReference>
<dbReference type="FunFam" id="2.70.70.10:FF:000019">
    <property type="entry name" value="M23 family peptidase"/>
    <property type="match status" value="1"/>
</dbReference>
<dbReference type="EMBL" id="PIQA01000001">
    <property type="protein sequence ID" value="RUO67617.1"/>
    <property type="molecule type" value="Genomic_DNA"/>
</dbReference>
<keyword evidence="1" id="KW-0732">Signal</keyword>
<protein>
    <submittedName>
        <fullName evidence="3">Peptidase</fullName>
    </submittedName>
</protein>
<evidence type="ECO:0000259" key="2">
    <source>
        <dbReference type="Pfam" id="PF01551"/>
    </source>
</evidence>
<organism evidence="3 4">
    <name type="scientific">Idiomarina piscisalsi</name>
    <dbReference type="NCBI Taxonomy" id="1096243"/>
    <lineage>
        <taxon>Bacteria</taxon>
        <taxon>Pseudomonadati</taxon>
        <taxon>Pseudomonadota</taxon>
        <taxon>Gammaproteobacteria</taxon>
        <taxon>Alteromonadales</taxon>
        <taxon>Idiomarinaceae</taxon>
        <taxon>Idiomarina</taxon>
    </lineage>
</organism>
<accession>A0A432YWD4</accession>
<dbReference type="Proteomes" id="UP000288361">
    <property type="component" value="Unassembled WGS sequence"/>
</dbReference>
<dbReference type="PANTHER" id="PTHR21666:SF285">
    <property type="entry name" value="M23 FAMILY METALLOPEPTIDASE"/>
    <property type="match status" value="1"/>
</dbReference>
<evidence type="ECO:0000313" key="4">
    <source>
        <dbReference type="Proteomes" id="UP000288361"/>
    </source>
</evidence>
<name>A0A432YWD4_9GAMM</name>
<dbReference type="InterPro" id="IPR011055">
    <property type="entry name" value="Dup_hybrid_motif"/>
</dbReference>
<dbReference type="InterPro" id="IPR050570">
    <property type="entry name" value="Cell_wall_metabolism_enzyme"/>
</dbReference>
<evidence type="ECO:0000256" key="1">
    <source>
        <dbReference type="SAM" id="SignalP"/>
    </source>
</evidence>
<dbReference type="RefSeq" id="WP_126751277.1">
    <property type="nucleotide sequence ID" value="NZ_JBHUMT010000016.1"/>
</dbReference>
<feature type="signal peptide" evidence="1">
    <location>
        <begin position="1"/>
        <end position="21"/>
    </location>
</feature>
<proteinExistence type="predicted"/>
<dbReference type="AlphaFoldDB" id="A0A432YWD4"/>
<reference evidence="3 4" key="1">
    <citation type="journal article" date="2011" name="Front. Microbiol.">
        <title>Genomic signatures of strain selection and enhancement in Bacillus atrophaeus var. globigii, a historical biowarfare simulant.</title>
        <authorList>
            <person name="Gibbons H.S."/>
            <person name="Broomall S.M."/>
            <person name="McNew L.A."/>
            <person name="Daligault H."/>
            <person name="Chapman C."/>
            <person name="Bruce D."/>
            <person name="Karavis M."/>
            <person name="Krepps M."/>
            <person name="McGregor P.A."/>
            <person name="Hong C."/>
            <person name="Park K.H."/>
            <person name="Akmal A."/>
            <person name="Feldman A."/>
            <person name="Lin J.S."/>
            <person name="Chang W.E."/>
            <person name="Higgs B.W."/>
            <person name="Demirev P."/>
            <person name="Lindquist J."/>
            <person name="Liem A."/>
            <person name="Fochler E."/>
            <person name="Read T.D."/>
            <person name="Tapia R."/>
            <person name="Johnson S."/>
            <person name="Bishop-Lilly K.A."/>
            <person name="Detter C."/>
            <person name="Han C."/>
            <person name="Sozhamannan S."/>
            <person name="Rosenzweig C.N."/>
            <person name="Skowronski E.W."/>
        </authorList>
    </citation>
    <scope>NUCLEOTIDE SEQUENCE [LARGE SCALE GENOMIC DNA]</scope>
    <source>
        <strain evidence="3 4">TPS4-2</strain>
    </source>
</reference>
<dbReference type="SUPFAM" id="SSF51261">
    <property type="entry name" value="Duplicated hybrid motif"/>
    <property type="match status" value="1"/>
</dbReference>
<feature type="domain" description="M23ase beta-sheet core" evidence="2">
    <location>
        <begin position="170"/>
        <end position="265"/>
    </location>
</feature>
<dbReference type="Pfam" id="PF01551">
    <property type="entry name" value="Peptidase_M23"/>
    <property type="match status" value="1"/>
</dbReference>
<gene>
    <name evidence="3" type="ORF">CWI73_01790</name>
</gene>